<keyword evidence="5" id="KW-0804">Transcription</keyword>
<dbReference type="PROSITE" id="PS50949">
    <property type="entry name" value="HTH_GNTR"/>
    <property type="match status" value="1"/>
</dbReference>
<dbReference type="PANTHER" id="PTHR46577">
    <property type="entry name" value="HTH-TYPE TRANSCRIPTIONAL REGULATORY PROTEIN GABR"/>
    <property type="match status" value="1"/>
</dbReference>
<accession>A0A158I5Z1</accession>
<feature type="domain" description="HTH gntR-type" evidence="6">
    <location>
        <begin position="14"/>
        <end position="82"/>
    </location>
</feature>
<dbReference type="AlphaFoldDB" id="A0A158I5Z1"/>
<dbReference type="InterPro" id="IPR000524">
    <property type="entry name" value="Tscrpt_reg_HTH_GntR"/>
</dbReference>
<dbReference type="EMBL" id="FCNY02000010">
    <property type="protein sequence ID" value="SAL51974.1"/>
    <property type="molecule type" value="Genomic_DNA"/>
</dbReference>
<evidence type="ECO:0000256" key="2">
    <source>
        <dbReference type="ARBA" id="ARBA00022898"/>
    </source>
</evidence>
<dbReference type="Gene3D" id="1.10.10.10">
    <property type="entry name" value="Winged helix-like DNA-binding domain superfamily/Winged helix DNA-binding domain"/>
    <property type="match status" value="1"/>
</dbReference>
<keyword evidence="3" id="KW-0805">Transcription regulation</keyword>
<dbReference type="InterPro" id="IPR036390">
    <property type="entry name" value="WH_DNA-bd_sf"/>
</dbReference>
<dbReference type="GO" id="GO:0030170">
    <property type="term" value="F:pyridoxal phosphate binding"/>
    <property type="evidence" value="ECO:0007669"/>
    <property type="project" value="InterPro"/>
</dbReference>
<keyword evidence="4" id="KW-0238">DNA-binding</keyword>
<reference evidence="8" key="1">
    <citation type="submission" date="2016-01" db="EMBL/GenBank/DDBJ databases">
        <authorList>
            <person name="Peeters C."/>
        </authorList>
    </citation>
    <scope>NUCLEOTIDE SEQUENCE [LARGE SCALE GENOMIC DNA]</scope>
</reference>
<keyword evidence="2" id="KW-0663">Pyridoxal phosphate</keyword>
<dbReference type="Pfam" id="PF00392">
    <property type="entry name" value="GntR"/>
    <property type="match status" value="1"/>
</dbReference>
<dbReference type="InterPro" id="IPR004839">
    <property type="entry name" value="Aminotransferase_I/II_large"/>
</dbReference>
<evidence type="ECO:0000313" key="7">
    <source>
        <dbReference type="EMBL" id="SAL51974.1"/>
    </source>
</evidence>
<keyword evidence="8" id="KW-1185">Reference proteome</keyword>
<dbReference type="InterPro" id="IPR036388">
    <property type="entry name" value="WH-like_DNA-bd_sf"/>
</dbReference>
<evidence type="ECO:0000256" key="3">
    <source>
        <dbReference type="ARBA" id="ARBA00023015"/>
    </source>
</evidence>
<organism evidence="7 8">
    <name type="scientific">Caballeronia cordobensis</name>
    <name type="common">Burkholderia cordobensis</name>
    <dbReference type="NCBI Taxonomy" id="1353886"/>
    <lineage>
        <taxon>Bacteria</taxon>
        <taxon>Pseudomonadati</taxon>
        <taxon>Pseudomonadota</taxon>
        <taxon>Betaproteobacteria</taxon>
        <taxon>Burkholderiales</taxon>
        <taxon>Burkholderiaceae</taxon>
        <taxon>Caballeronia</taxon>
    </lineage>
</organism>
<dbReference type="PANTHER" id="PTHR46577:SF1">
    <property type="entry name" value="HTH-TYPE TRANSCRIPTIONAL REGULATORY PROTEIN GABR"/>
    <property type="match status" value="1"/>
</dbReference>
<dbReference type="Pfam" id="PF00155">
    <property type="entry name" value="Aminotran_1_2"/>
    <property type="match status" value="1"/>
</dbReference>
<evidence type="ECO:0000256" key="4">
    <source>
        <dbReference type="ARBA" id="ARBA00023125"/>
    </source>
</evidence>
<dbReference type="InterPro" id="IPR051446">
    <property type="entry name" value="HTH_trans_reg/aminotransferase"/>
</dbReference>
<dbReference type="InterPro" id="IPR015421">
    <property type="entry name" value="PyrdxlP-dep_Trfase_major"/>
</dbReference>
<proteinExistence type="inferred from homology"/>
<dbReference type="CDD" id="cd07377">
    <property type="entry name" value="WHTH_GntR"/>
    <property type="match status" value="1"/>
</dbReference>
<evidence type="ECO:0000259" key="6">
    <source>
        <dbReference type="PROSITE" id="PS50949"/>
    </source>
</evidence>
<gene>
    <name evidence="7" type="ORF">AWB70_04277</name>
</gene>
<dbReference type="GO" id="GO:0003700">
    <property type="term" value="F:DNA-binding transcription factor activity"/>
    <property type="evidence" value="ECO:0007669"/>
    <property type="project" value="InterPro"/>
</dbReference>
<sequence length="463" mass="50577">MIKRWVPDIKARKGPIYQRIADAMAADISHGTLNRGDRLPPQRALAAAIGVDFSTISRAYAEAQRRGLIDARVGRGTFVRHLRDRAPTPSSSASTDFMVNSPPNVFEGEAGNTLWNEVSRATVALDAKAFMRYQPPAGTIHDRDVGAQWLRQRLSAVSAEQVLVCPGTQSALLVVIMMLAAKDDVLCVENLTYPGIILIARYLGIRLVGVEMDDQGAIPESVDKVCKEHRVKAFYCMPTLHNPTTRSMSLKRRMAIASVLSRHRVSLIEDDNYWPLLAESGNELPPLSSFLPDQSFYLSGLSKCLTPALRIAYLATPEKSFAERAAVILRATASMASPLSAALATRWIEDGTASTLLAAICQEVAARQSLARDILPEQTKHTDLRAFHTWLVLPKIWTRAAFAERLRADGINIALSDAFCVGVAEEAVRLSLGGPPTIGDLKFGLEKIASLLRSDLSEPSVIV</sequence>
<dbReference type="SMART" id="SM00345">
    <property type="entry name" value="HTH_GNTR"/>
    <property type="match status" value="1"/>
</dbReference>
<dbReference type="InterPro" id="IPR015424">
    <property type="entry name" value="PyrdxlP-dep_Trfase"/>
</dbReference>
<protein>
    <submittedName>
        <fullName evidence="7">GntR family transcriptional regulator</fullName>
    </submittedName>
</protein>
<evidence type="ECO:0000256" key="1">
    <source>
        <dbReference type="ARBA" id="ARBA00005384"/>
    </source>
</evidence>
<evidence type="ECO:0000256" key="5">
    <source>
        <dbReference type="ARBA" id="ARBA00023163"/>
    </source>
</evidence>
<dbReference type="SUPFAM" id="SSF46785">
    <property type="entry name" value="Winged helix' DNA-binding domain"/>
    <property type="match status" value="1"/>
</dbReference>
<dbReference type="Proteomes" id="UP000054740">
    <property type="component" value="Unassembled WGS sequence"/>
</dbReference>
<name>A0A158I5Z1_CABCO</name>
<dbReference type="Gene3D" id="3.40.640.10">
    <property type="entry name" value="Type I PLP-dependent aspartate aminotransferase-like (Major domain)"/>
    <property type="match status" value="1"/>
</dbReference>
<comment type="similarity">
    <text evidence="1">In the C-terminal section; belongs to the class-I pyridoxal-phosphate-dependent aminotransferase family.</text>
</comment>
<dbReference type="CDD" id="cd00609">
    <property type="entry name" value="AAT_like"/>
    <property type="match status" value="1"/>
</dbReference>
<dbReference type="SUPFAM" id="SSF53383">
    <property type="entry name" value="PLP-dependent transferases"/>
    <property type="match status" value="1"/>
</dbReference>
<evidence type="ECO:0000313" key="8">
    <source>
        <dbReference type="Proteomes" id="UP000054740"/>
    </source>
</evidence>
<dbReference type="GO" id="GO:0003677">
    <property type="term" value="F:DNA binding"/>
    <property type="evidence" value="ECO:0007669"/>
    <property type="project" value="UniProtKB-KW"/>
</dbReference>